<protein>
    <submittedName>
        <fullName evidence="2">BBE domain-containing protein</fullName>
    </submittedName>
</protein>
<keyword evidence="3" id="KW-1185">Reference proteome</keyword>
<evidence type="ECO:0000259" key="1">
    <source>
        <dbReference type="Pfam" id="PF08031"/>
    </source>
</evidence>
<dbReference type="Proteomes" id="UP000679126">
    <property type="component" value="Unassembled WGS sequence"/>
</dbReference>
<evidence type="ECO:0000313" key="2">
    <source>
        <dbReference type="EMBL" id="MBO9151264.1"/>
    </source>
</evidence>
<dbReference type="Gene3D" id="3.30.465.10">
    <property type="match status" value="1"/>
</dbReference>
<comment type="caution">
    <text evidence="2">The sequence shown here is derived from an EMBL/GenBank/DDBJ whole genome shotgun (WGS) entry which is preliminary data.</text>
</comment>
<proteinExistence type="predicted"/>
<sequence length="93" mass="10635">MPEATLYNLLMLRRLQIGSFAMFGLSTAETDVAALCRKHVDAVNEGADPAFNTSGLHYSAFYWKENYPRLQQVKMRYDPLNIFKHALSIQPLQ</sequence>
<name>A0ABS3Y9B6_9BACT</name>
<accession>A0ABS3Y9B6</accession>
<evidence type="ECO:0000313" key="3">
    <source>
        <dbReference type="Proteomes" id="UP000679126"/>
    </source>
</evidence>
<organism evidence="2 3">
    <name type="scientific">Chitinophaga chungangae</name>
    <dbReference type="NCBI Taxonomy" id="2821488"/>
    <lineage>
        <taxon>Bacteria</taxon>
        <taxon>Pseudomonadati</taxon>
        <taxon>Bacteroidota</taxon>
        <taxon>Chitinophagia</taxon>
        <taxon>Chitinophagales</taxon>
        <taxon>Chitinophagaceae</taxon>
        <taxon>Chitinophaga</taxon>
    </lineage>
</organism>
<dbReference type="InterPro" id="IPR016169">
    <property type="entry name" value="FAD-bd_PCMH_sub2"/>
</dbReference>
<dbReference type="RefSeq" id="WP_209143300.1">
    <property type="nucleotide sequence ID" value="NZ_JAGHKP010000001.1"/>
</dbReference>
<dbReference type="EMBL" id="JAGHKP010000001">
    <property type="protein sequence ID" value="MBO9151264.1"/>
    <property type="molecule type" value="Genomic_DNA"/>
</dbReference>
<reference evidence="3" key="1">
    <citation type="submission" date="2021-03" db="EMBL/GenBank/DDBJ databases">
        <title>Assistant Professor.</title>
        <authorList>
            <person name="Huq M.A."/>
        </authorList>
    </citation>
    <scope>NUCLEOTIDE SEQUENCE [LARGE SCALE GENOMIC DNA]</scope>
    <source>
        <strain evidence="3">MAH-28</strain>
    </source>
</reference>
<gene>
    <name evidence="2" type="ORF">J7I43_03535</name>
</gene>
<feature type="domain" description="Berberine/berberine-like" evidence="1">
    <location>
        <begin position="57"/>
        <end position="89"/>
    </location>
</feature>
<dbReference type="Pfam" id="PF08031">
    <property type="entry name" value="BBE"/>
    <property type="match status" value="1"/>
</dbReference>
<dbReference type="InterPro" id="IPR012951">
    <property type="entry name" value="BBE"/>
</dbReference>